<dbReference type="Proteomes" id="UP000177913">
    <property type="component" value="Unassembled WGS sequence"/>
</dbReference>
<feature type="transmembrane region" description="Helical" evidence="1">
    <location>
        <begin position="32"/>
        <end position="49"/>
    </location>
</feature>
<feature type="transmembrane region" description="Helical" evidence="1">
    <location>
        <begin position="61"/>
        <end position="80"/>
    </location>
</feature>
<gene>
    <name evidence="2" type="ORF">A3C25_06335</name>
</gene>
<feature type="transmembrane region" description="Helical" evidence="1">
    <location>
        <begin position="108"/>
        <end position="128"/>
    </location>
</feature>
<keyword evidence="1" id="KW-0812">Transmembrane</keyword>
<keyword evidence="1" id="KW-1133">Transmembrane helix</keyword>
<dbReference type="AlphaFoldDB" id="A0A1F7GXV3"/>
<organism evidence="2 3">
    <name type="scientific">Candidatus Roizmanbacteria bacterium RIFCSPHIGHO2_02_FULL_38_11</name>
    <dbReference type="NCBI Taxonomy" id="1802039"/>
    <lineage>
        <taxon>Bacteria</taxon>
        <taxon>Candidatus Roizmaniibacteriota</taxon>
    </lineage>
</organism>
<evidence type="ECO:0000313" key="3">
    <source>
        <dbReference type="Proteomes" id="UP000177913"/>
    </source>
</evidence>
<dbReference type="EMBL" id="MFZO01000048">
    <property type="protein sequence ID" value="OGK23332.1"/>
    <property type="molecule type" value="Genomic_DNA"/>
</dbReference>
<comment type="caution">
    <text evidence="2">The sequence shown here is derived from an EMBL/GenBank/DDBJ whole genome shotgun (WGS) entry which is preliminary data.</text>
</comment>
<evidence type="ECO:0000313" key="2">
    <source>
        <dbReference type="EMBL" id="OGK23332.1"/>
    </source>
</evidence>
<reference evidence="2 3" key="1">
    <citation type="journal article" date="2016" name="Nat. Commun.">
        <title>Thousands of microbial genomes shed light on interconnected biogeochemical processes in an aquifer system.</title>
        <authorList>
            <person name="Anantharaman K."/>
            <person name="Brown C.T."/>
            <person name="Hug L.A."/>
            <person name="Sharon I."/>
            <person name="Castelle C.J."/>
            <person name="Probst A.J."/>
            <person name="Thomas B.C."/>
            <person name="Singh A."/>
            <person name="Wilkins M.J."/>
            <person name="Karaoz U."/>
            <person name="Brodie E.L."/>
            <person name="Williams K.H."/>
            <person name="Hubbard S.S."/>
            <person name="Banfield J.F."/>
        </authorList>
    </citation>
    <scope>NUCLEOTIDE SEQUENCE [LARGE SCALE GENOMIC DNA]</scope>
</reference>
<accession>A0A1F7GXV3</accession>
<proteinExistence type="predicted"/>
<sequence>MKKITRMLIFSAVALYLTSLWNEGFKVNFSPYIFVRTVLLVTFFYYLVIPISKIILFPVNLLTLGLLSTVLYFVLFYVFITRFSLVQIKPWEFTGLTFNGLAVKSMQINYPLNLLLSSISLSFIINLLEGIL</sequence>
<evidence type="ECO:0000256" key="1">
    <source>
        <dbReference type="SAM" id="Phobius"/>
    </source>
</evidence>
<name>A0A1F7GXV3_9BACT</name>
<keyword evidence="1" id="KW-0472">Membrane</keyword>
<protein>
    <submittedName>
        <fullName evidence="2">Uncharacterized protein</fullName>
    </submittedName>
</protein>